<evidence type="ECO:0008006" key="4">
    <source>
        <dbReference type="Google" id="ProtNLM"/>
    </source>
</evidence>
<evidence type="ECO:0000313" key="3">
    <source>
        <dbReference type="Proteomes" id="UP000196880"/>
    </source>
</evidence>
<organism evidence="2 3">
    <name type="scientific">Polynucleobacter hirudinilacicola</name>
    <dbReference type="NCBI Taxonomy" id="1743166"/>
    <lineage>
        <taxon>Bacteria</taxon>
        <taxon>Pseudomonadati</taxon>
        <taxon>Pseudomonadota</taxon>
        <taxon>Betaproteobacteria</taxon>
        <taxon>Burkholderiales</taxon>
        <taxon>Burkholderiaceae</taxon>
        <taxon>Polynucleobacter</taxon>
    </lineage>
</organism>
<dbReference type="EMBL" id="NAIA01000002">
    <property type="protein sequence ID" value="OWF66292.1"/>
    <property type="molecule type" value="Genomic_DNA"/>
</dbReference>
<accession>A0A210RZ91</accession>
<feature type="transmembrane region" description="Helical" evidence="1">
    <location>
        <begin position="114"/>
        <end position="137"/>
    </location>
</feature>
<name>A0A210RZ91_9BURK</name>
<proteinExistence type="predicted"/>
<dbReference type="Pfam" id="PF07077">
    <property type="entry name" value="DUF1345"/>
    <property type="match status" value="1"/>
</dbReference>
<feature type="transmembrane region" description="Helical" evidence="1">
    <location>
        <begin position="40"/>
        <end position="61"/>
    </location>
</feature>
<evidence type="ECO:0000256" key="1">
    <source>
        <dbReference type="SAM" id="Phobius"/>
    </source>
</evidence>
<keyword evidence="3" id="KW-1185">Reference proteome</keyword>
<keyword evidence="1" id="KW-0472">Membrane</keyword>
<feature type="transmembrane region" description="Helical" evidence="1">
    <location>
        <begin position="169"/>
        <end position="188"/>
    </location>
</feature>
<keyword evidence="1" id="KW-0812">Transmembrane</keyword>
<evidence type="ECO:0000313" key="2">
    <source>
        <dbReference type="EMBL" id="OWF66292.1"/>
    </source>
</evidence>
<feature type="transmembrane region" description="Helical" evidence="1">
    <location>
        <begin position="81"/>
        <end position="102"/>
    </location>
</feature>
<comment type="caution">
    <text evidence="2">The sequence shown here is derived from an EMBL/GenBank/DDBJ whole genome shotgun (WGS) entry which is preliminary data.</text>
</comment>
<dbReference type="OrthoDB" id="64737at2"/>
<dbReference type="Proteomes" id="UP000196880">
    <property type="component" value="Unassembled WGS sequence"/>
</dbReference>
<dbReference type="InterPro" id="IPR009781">
    <property type="entry name" value="DUF1345"/>
</dbReference>
<protein>
    <recommendedName>
        <fullName evidence="4">DUF1345 domain-containing protein</fullName>
    </recommendedName>
</protein>
<reference evidence="2 3" key="1">
    <citation type="submission" date="2017-03" db="EMBL/GenBank/DDBJ databases">
        <title>New species Polynucleobacter sp. MWH-EgelM1-30-B4.</title>
        <authorList>
            <person name="Hahn M.W."/>
        </authorList>
    </citation>
    <scope>NUCLEOTIDE SEQUENCE [LARGE SCALE GENOMIC DNA]</scope>
    <source>
        <strain evidence="2 3">MWH-EgelM1-30-B4</strain>
    </source>
</reference>
<sequence length="223" mass="24501">MENKHSNLRLLLLNAKSRLICSIAAAIIAFILLEGHSPSIRFLMVWSAASVTYLALAFLMMQSFNGKKIANVVKYEDDSQLMMYVITSLSCLISLAAIFLHIGEMGEIPLKDRTLGVTMTGATFFASWMVLQTAYALHYAHAYYANFNEAAQFPPLIFVGTPQPSYSDFFHFSLVIGMTCQTADIVIVESKIRNLVTAHSLLSFVFNATLLGLTMGLVGGLLG</sequence>
<dbReference type="RefSeq" id="WP_087909092.1">
    <property type="nucleotide sequence ID" value="NZ_NAIA01000002.1"/>
</dbReference>
<keyword evidence="1" id="KW-1133">Transmembrane helix</keyword>
<feature type="transmembrane region" description="Helical" evidence="1">
    <location>
        <begin position="15"/>
        <end position="33"/>
    </location>
</feature>
<dbReference type="AlphaFoldDB" id="A0A210RZ91"/>
<gene>
    <name evidence="2" type="ORF">B6A14_03600</name>
</gene>
<feature type="transmembrane region" description="Helical" evidence="1">
    <location>
        <begin position="200"/>
        <end position="222"/>
    </location>
</feature>